<dbReference type="RefSeq" id="WP_169162049.1">
    <property type="nucleotide sequence ID" value="NZ_JABBFW010000015.1"/>
</dbReference>
<protein>
    <submittedName>
        <fullName evidence="1">Uncharacterized protein</fullName>
    </submittedName>
</protein>
<reference evidence="1 2" key="1">
    <citation type="submission" date="2020-04" db="EMBL/GenBank/DDBJ databases">
        <title>Azohydromonas sp. isolated from soil.</title>
        <authorList>
            <person name="Dahal R.H."/>
        </authorList>
    </citation>
    <scope>NUCLEOTIDE SEQUENCE [LARGE SCALE GENOMIC DNA]</scope>
    <source>
        <strain evidence="1 2">G-1-1-14</strain>
    </source>
</reference>
<accession>A0A848FEA5</accession>
<evidence type="ECO:0000313" key="2">
    <source>
        <dbReference type="Proteomes" id="UP000574067"/>
    </source>
</evidence>
<dbReference type="Proteomes" id="UP000574067">
    <property type="component" value="Unassembled WGS sequence"/>
</dbReference>
<gene>
    <name evidence="1" type="ORF">HHL10_19405</name>
</gene>
<dbReference type="AlphaFoldDB" id="A0A848FEA5"/>
<evidence type="ECO:0000313" key="1">
    <source>
        <dbReference type="EMBL" id="NML17145.1"/>
    </source>
</evidence>
<comment type="caution">
    <text evidence="1">The sequence shown here is derived from an EMBL/GenBank/DDBJ whole genome shotgun (WGS) entry which is preliminary data.</text>
</comment>
<name>A0A848FEA5_9BURK</name>
<dbReference type="EMBL" id="JABBFW010000015">
    <property type="protein sequence ID" value="NML17145.1"/>
    <property type="molecule type" value="Genomic_DNA"/>
</dbReference>
<organism evidence="1 2">
    <name type="scientific">Azohydromonas caseinilytica</name>
    <dbReference type="NCBI Taxonomy" id="2728836"/>
    <lineage>
        <taxon>Bacteria</taxon>
        <taxon>Pseudomonadati</taxon>
        <taxon>Pseudomonadota</taxon>
        <taxon>Betaproteobacteria</taxon>
        <taxon>Burkholderiales</taxon>
        <taxon>Sphaerotilaceae</taxon>
        <taxon>Azohydromonas</taxon>
    </lineage>
</organism>
<sequence>MDVLSAGLQASPGLKLAICVPRLPDFVVARANRVRAALAQRKQAIGTLALPYRQRVAAFAR</sequence>
<proteinExistence type="predicted"/>
<keyword evidence="2" id="KW-1185">Reference proteome</keyword>